<reference evidence="2 3" key="1">
    <citation type="submission" date="2015-12" db="EMBL/GenBank/DDBJ databases">
        <title>Intraspecies pangenome expansion in the marine bacterium Alteromonas.</title>
        <authorList>
            <person name="Lopez-Perez M."/>
            <person name="Rodriguez-Valera F."/>
        </authorList>
    </citation>
    <scope>NUCLEOTIDE SEQUENCE [LARGE SCALE GENOMIC DNA]</scope>
    <source>
        <strain evidence="2 3">UM8</strain>
    </source>
</reference>
<sequence>MRISGLIVALLVLTGCQSLTRNNDNTNEAEKVSPVAKVERGFCLFDEPPQTFEHNCDATYWLNKWIDAANQPWLKRKHTLKSLSDSAYDTLHAYILTLPNDTPYQDRLRAQLAVNNIAGGFTPAAQELINVVAGAQNNQVMQLESAMVVLEQENTSRGEQLEALNKEAINLRKKLEELLQIEATLMDKNRSTQQ</sequence>
<feature type="coiled-coil region" evidence="1">
    <location>
        <begin position="133"/>
        <end position="181"/>
    </location>
</feature>
<name>A0AAC8XIM8_9ALTE</name>
<evidence type="ECO:0000313" key="2">
    <source>
        <dbReference type="EMBL" id="AMJ78020.1"/>
    </source>
</evidence>
<dbReference type="RefSeq" id="WP_015066679.1">
    <property type="nucleotide sequence ID" value="NZ_CAKMLI010000034.1"/>
</dbReference>
<keyword evidence="1" id="KW-0175">Coiled coil</keyword>
<evidence type="ECO:0008006" key="4">
    <source>
        <dbReference type="Google" id="ProtNLM"/>
    </source>
</evidence>
<evidence type="ECO:0000256" key="1">
    <source>
        <dbReference type="SAM" id="Coils"/>
    </source>
</evidence>
<organism evidence="2 3">
    <name type="scientific">Alteromonas mediterranea</name>
    <dbReference type="NCBI Taxonomy" id="314275"/>
    <lineage>
        <taxon>Bacteria</taxon>
        <taxon>Pseudomonadati</taxon>
        <taxon>Pseudomonadota</taxon>
        <taxon>Gammaproteobacteria</taxon>
        <taxon>Alteromonadales</taxon>
        <taxon>Alteromonadaceae</taxon>
        <taxon>Alteromonas/Salinimonas group</taxon>
        <taxon>Alteromonas</taxon>
    </lineage>
</organism>
<evidence type="ECO:0000313" key="3">
    <source>
        <dbReference type="Proteomes" id="UP000061468"/>
    </source>
</evidence>
<protein>
    <recommendedName>
        <fullName evidence="4">Lipoprotein</fullName>
    </recommendedName>
</protein>
<dbReference type="AlphaFoldDB" id="A0AAC8XIM8"/>
<accession>A0AAC8XIM8</accession>
<dbReference type="PROSITE" id="PS51257">
    <property type="entry name" value="PROKAR_LIPOPROTEIN"/>
    <property type="match status" value="1"/>
</dbReference>
<dbReference type="OMA" id="TLMDKNR"/>
<dbReference type="Proteomes" id="UP000061468">
    <property type="component" value="Chromosome"/>
</dbReference>
<gene>
    <name evidence="2" type="ORF">AV942_06715</name>
</gene>
<dbReference type="EMBL" id="CP013928">
    <property type="protein sequence ID" value="AMJ78020.1"/>
    <property type="molecule type" value="Genomic_DNA"/>
</dbReference>
<proteinExistence type="predicted"/>
<dbReference type="GeneID" id="56341758"/>